<feature type="domain" description="ABC transmembrane type-1" evidence="8">
    <location>
        <begin position="78"/>
        <end position="267"/>
    </location>
</feature>
<feature type="transmembrane region" description="Helical" evidence="7">
    <location>
        <begin position="246"/>
        <end position="267"/>
    </location>
</feature>
<keyword evidence="6 7" id="KW-0472">Membrane</keyword>
<protein>
    <submittedName>
        <fullName evidence="9">Carbohydrate ABC transporter permease</fullName>
    </submittedName>
</protein>
<dbReference type="InterPro" id="IPR000515">
    <property type="entry name" value="MetI-like"/>
</dbReference>
<gene>
    <name evidence="9" type="ORF">OHA16_38120</name>
</gene>
<comment type="subcellular location">
    <subcellularLocation>
        <location evidence="1 7">Cell membrane</location>
        <topology evidence="1 7">Multi-pass membrane protein</topology>
    </subcellularLocation>
</comment>
<keyword evidence="4 7" id="KW-0812">Transmembrane</keyword>
<comment type="similarity">
    <text evidence="7">Belongs to the binding-protein-dependent transport system permease family.</text>
</comment>
<feature type="transmembrane region" description="Helical" evidence="7">
    <location>
        <begin position="146"/>
        <end position="167"/>
    </location>
</feature>
<evidence type="ECO:0000256" key="1">
    <source>
        <dbReference type="ARBA" id="ARBA00004651"/>
    </source>
</evidence>
<evidence type="ECO:0000256" key="2">
    <source>
        <dbReference type="ARBA" id="ARBA00022448"/>
    </source>
</evidence>
<dbReference type="CDD" id="cd06261">
    <property type="entry name" value="TM_PBP2"/>
    <property type="match status" value="1"/>
</dbReference>
<dbReference type="Proteomes" id="UP001432222">
    <property type="component" value="Chromosome"/>
</dbReference>
<reference evidence="9" key="1">
    <citation type="submission" date="2022-10" db="EMBL/GenBank/DDBJ databases">
        <title>The complete genomes of actinobacterial strains from the NBC collection.</title>
        <authorList>
            <person name="Joergensen T.S."/>
            <person name="Alvarez Arevalo M."/>
            <person name="Sterndorff E.B."/>
            <person name="Faurdal D."/>
            <person name="Vuksanovic O."/>
            <person name="Mourched A.-S."/>
            <person name="Charusanti P."/>
            <person name="Shaw S."/>
            <person name="Blin K."/>
            <person name="Weber T."/>
        </authorList>
    </citation>
    <scope>NUCLEOTIDE SEQUENCE</scope>
    <source>
        <strain evidence="9">NBC_00222</strain>
    </source>
</reference>
<feature type="transmembrane region" description="Helical" evidence="7">
    <location>
        <begin position="188"/>
        <end position="211"/>
    </location>
</feature>
<keyword evidence="3" id="KW-1003">Cell membrane</keyword>
<keyword evidence="5 7" id="KW-1133">Transmembrane helix</keyword>
<feature type="transmembrane region" description="Helical" evidence="7">
    <location>
        <begin position="77"/>
        <end position="101"/>
    </location>
</feature>
<dbReference type="InterPro" id="IPR035906">
    <property type="entry name" value="MetI-like_sf"/>
</dbReference>
<evidence type="ECO:0000313" key="9">
    <source>
        <dbReference type="EMBL" id="WUQ88302.1"/>
    </source>
</evidence>
<accession>A0ABZ1UAV8</accession>
<dbReference type="EMBL" id="CP108110">
    <property type="protein sequence ID" value="WUQ88302.1"/>
    <property type="molecule type" value="Genomic_DNA"/>
</dbReference>
<sequence length="282" mass="30453">MAATTSPAFRASRRGQVLLTAGMLALLAFTVAPLYWLAIASTHTSHDIFGRPPQLLPGGELGTNLGNLEESVGFGRVVLNSLMLSVTYTVLGGIVCTLAGYGFAKFRFRGQGLMFSVLLLALVVPTQLTIVPLFKMMVNLDWLNTYQAVLLPNLALPFGIFLMRQSMSALPDELLQAGRIDGCGELRLFLRIALPTMRPALAALAMFLFLFQWNDFLWPLIALRDPASYTIPVALAALTGSSDVDYGQLLTGTAVAAVPMAVLFLFLQKHFVSGMLAGAVKQ</sequence>
<name>A0ABZ1UAV8_9ACTN</name>
<evidence type="ECO:0000256" key="7">
    <source>
        <dbReference type="RuleBase" id="RU363032"/>
    </source>
</evidence>
<dbReference type="PANTHER" id="PTHR43744">
    <property type="entry name" value="ABC TRANSPORTER PERMEASE PROTEIN MG189-RELATED-RELATED"/>
    <property type="match status" value="1"/>
</dbReference>
<dbReference type="PROSITE" id="PS50928">
    <property type="entry name" value="ABC_TM1"/>
    <property type="match status" value="1"/>
</dbReference>
<dbReference type="PANTHER" id="PTHR43744:SF12">
    <property type="entry name" value="ABC TRANSPORTER PERMEASE PROTEIN MG189-RELATED"/>
    <property type="match status" value="1"/>
</dbReference>
<dbReference type="Gene3D" id="1.10.3720.10">
    <property type="entry name" value="MetI-like"/>
    <property type="match status" value="1"/>
</dbReference>
<evidence type="ECO:0000256" key="3">
    <source>
        <dbReference type="ARBA" id="ARBA00022475"/>
    </source>
</evidence>
<evidence type="ECO:0000256" key="6">
    <source>
        <dbReference type="ARBA" id="ARBA00023136"/>
    </source>
</evidence>
<evidence type="ECO:0000313" key="10">
    <source>
        <dbReference type="Proteomes" id="UP001432222"/>
    </source>
</evidence>
<evidence type="ECO:0000256" key="5">
    <source>
        <dbReference type="ARBA" id="ARBA00022989"/>
    </source>
</evidence>
<keyword evidence="10" id="KW-1185">Reference proteome</keyword>
<dbReference type="SUPFAM" id="SSF161098">
    <property type="entry name" value="MetI-like"/>
    <property type="match status" value="1"/>
</dbReference>
<feature type="transmembrane region" description="Helical" evidence="7">
    <location>
        <begin position="17"/>
        <end position="38"/>
    </location>
</feature>
<dbReference type="RefSeq" id="WP_053645768.1">
    <property type="nucleotide sequence ID" value="NZ_CP108110.1"/>
</dbReference>
<organism evidence="9 10">
    <name type="scientific">Kitasatospora purpeofusca</name>
    <dbReference type="NCBI Taxonomy" id="67352"/>
    <lineage>
        <taxon>Bacteria</taxon>
        <taxon>Bacillati</taxon>
        <taxon>Actinomycetota</taxon>
        <taxon>Actinomycetes</taxon>
        <taxon>Kitasatosporales</taxon>
        <taxon>Streptomycetaceae</taxon>
        <taxon>Kitasatospora</taxon>
    </lineage>
</organism>
<evidence type="ECO:0000256" key="4">
    <source>
        <dbReference type="ARBA" id="ARBA00022692"/>
    </source>
</evidence>
<dbReference type="Pfam" id="PF00528">
    <property type="entry name" value="BPD_transp_1"/>
    <property type="match status" value="1"/>
</dbReference>
<keyword evidence="2 7" id="KW-0813">Transport</keyword>
<proteinExistence type="inferred from homology"/>
<evidence type="ECO:0000259" key="8">
    <source>
        <dbReference type="PROSITE" id="PS50928"/>
    </source>
</evidence>
<feature type="transmembrane region" description="Helical" evidence="7">
    <location>
        <begin position="113"/>
        <end position="134"/>
    </location>
</feature>